<dbReference type="RefSeq" id="WP_010358932.1">
    <property type="nucleotide sequence ID" value="NZ_AVBE01000002.1"/>
</dbReference>
<dbReference type="AlphaFoldDB" id="A0AA44U9H3"/>
<sequence>MPPKPAFGRHFVCRFKRIFRPGAIRAGISGCRRQGARCRLNG</sequence>
<reference evidence="1 2" key="1">
    <citation type="submission" date="2013-08" db="EMBL/GenBank/DDBJ databases">
        <authorList>
            <person name="Trees D."/>
        </authorList>
    </citation>
    <scope>NUCLEOTIDE SEQUENCE [LARGE SCALE GENOMIC DNA]</scope>
    <source>
        <strain evidence="1 2">3502</strain>
    </source>
</reference>
<accession>A0AA44U9H3</accession>
<dbReference type="Proteomes" id="UP000223296">
    <property type="component" value="Unassembled WGS sequence"/>
</dbReference>
<evidence type="ECO:0000313" key="2">
    <source>
        <dbReference type="Proteomes" id="UP000223296"/>
    </source>
</evidence>
<name>A0AA44U9H3_NEIGO</name>
<gene>
    <name evidence="1" type="ORF">N776_00905</name>
</gene>
<evidence type="ECO:0000313" key="1">
    <source>
        <dbReference type="EMBL" id="PHJ35838.1"/>
    </source>
</evidence>
<dbReference type="EMBL" id="AVBE01000002">
    <property type="protein sequence ID" value="PHJ35838.1"/>
    <property type="molecule type" value="Genomic_DNA"/>
</dbReference>
<protein>
    <submittedName>
        <fullName evidence="1">Uncharacterized protein</fullName>
    </submittedName>
</protein>
<comment type="caution">
    <text evidence="1">The sequence shown here is derived from an EMBL/GenBank/DDBJ whole genome shotgun (WGS) entry which is preliminary data.</text>
</comment>
<dbReference type="GeneID" id="80426961"/>
<organism evidence="1 2">
    <name type="scientific">Neisseria gonorrhoeae 3502</name>
    <dbReference type="NCBI Taxonomy" id="1193404"/>
    <lineage>
        <taxon>Bacteria</taxon>
        <taxon>Pseudomonadati</taxon>
        <taxon>Pseudomonadota</taxon>
        <taxon>Betaproteobacteria</taxon>
        <taxon>Neisseriales</taxon>
        <taxon>Neisseriaceae</taxon>
        <taxon>Neisseria</taxon>
    </lineage>
</organism>
<proteinExistence type="predicted"/>